<protein>
    <recommendedName>
        <fullName evidence="1">26S proteasome non-ATPase regulatory subunit 3 C-terminal domain-containing protein</fullName>
    </recommendedName>
</protein>
<keyword evidence="3" id="KW-1185">Reference proteome</keyword>
<comment type="caution">
    <text evidence="2">The sequence shown here is derived from an EMBL/GenBank/DDBJ whole genome shotgun (WGS) entry which is preliminary data.</text>
</comment>
<dbReference type="EMBL" id="QGKV02000299">
    <property type="protein sequence ID" value="KAF3596946.1"/>
    <property type="molecule type" value="Genomic_DNA"/>
</dbReference>
<name>A0ABQ7EKE6_BRACR</name>
<gene>
    <name evidence="2" type="ORF">DY000_02023906</name>
</gene>
<reference evidence="2 3" key="1">
    <citation type="journal article" date="2020" name="BMC Genomics">
        <title>Intraspecific diversification of the crop wild relative Brassica cretica Lam. using demographic model selection.</title>
        <authorList>
            <person name="Kioukis A."/>
            <person name="Michalopoulou V.A."/>
            <person name="Briers L."/>
            <person name="Pirintsos S."/>
            <person name="Studholme D.J."/>
            <person name="Pavlidis P."/>
            <person name="Sarris P.F."/>
        </authorList>
    </citation>
    <scope>NUCLEOTIDE SEQUENCE [LARGE SCALE GENOMIC DNA]</scope>
    <source>
        <strain evidence="3">cv. PFS-1207/04</strain>
    </source>
</reference>
<proteinExistence type="predicted"/>
<feature type="domain" description="26S proteasome non-ATPase regulatory subunit 3 C-terminal" evidence="1">
    <location>
        <begin position="8"/>
        <end position="38"/>
    </location>
</feature>
<organism evidence="2 3">
    <name type="scientific">Brassica cretica</name>
    <name type="common">Mustard</name>
    <dbReference type="NCBI Taxonomy" id="69181"/>
    <lineage>
        <taxon>Eukaryota</taxon>
        <taxon>Viridiplantae</taxon>
        <taxon>Streptophyta</taxon>
        <taxon>Embryophyta</taxon>
        <taxon>Tracheophyta</taxon>
        <taxon>Spermatophyta</taxon>
        <taxon>Magnoliopsida</taxon>
        <taxon>eudicotyledons</taxon>
        <taxon>Gunneridae</taxon>
        <taxon>Pentapetalae</taxon>
        <taxon>rosids</taxon>
        <taxon>malvids</taxon>
        <taxon>Brassicales</taxon>
        <taxon>Brassicaceae</taxon>
        <taxon>Brassiceae</taxon>
        <taxon>Brassica</taxon>
    </lineage>
</organism>
<sequence length="64" mass="7219">MVSRETGDIYSTNEPQTAVNSRIAFCLNMHNEAVRALRPCSFRKLDAASRCRRGPMFVWLETGG</sequence>
<evidence type="ECO:0000313" key="2">
    <source>
        <dbReference type="EMBL" id="KAF3596946.1"/>
    </source>
</evidence>
<dbReference type="Pfam" id="PF08375">
    <property type="entry name" value="Rpn3_C"/>
    <property type="match status" value="1"/>
</dbReference>
<evidence type="ECO:0000313" key="3">
    <source>
        <dbReference type="Proteomes" id="UP000266723"/>
    </source>
</evidence>
<dbReference type="Proteomes" id="UP000266723">
    <property type="component" value="Unassembled WGS sequence"/>
</dbReference>
<accession>A0ABQ7EKE6</accession>
<evidence type="ECO:0000259" key="1">
    <source>
        <dbReference type="Pfam" id="PF08375"/>
    </source>
</evidence>
<dbReference type="InterPro" id="IPR013586">
    <property type="entry name" value="PSMD3_C"/>
</dbReference>